<keyword evidence="4" id="KW-1185">Reference proteome</keyword>
<feature type="region of interest" description="Disordered" evidence="1">
    <location>
        <begin position="57"/>
        <end position="184"/>
    </location>
</feature>
<evidence type="ECO:0000313" key="3">
    <source>
        <dbReference type="EMBL" id="KIM31575.1"/>
    </source>
</evidence>
<feature type="signal peptide" evidence="2">
    <location>
        <begin position="1"/>
        <end position="18"/>
    </location>
</feature>
<proteinExistence type="predicted"/>
<evidence type="ECO:0000313" key="4">
    <source>
        <dbReference type="Proteomes" id="UP000054097"/>
    </source>
</evidence>
<feature type="chain" id="PRO_5002161569" evidence="2">
    <location>
        <begin position="19"/>
        <end position="184"/>
    </location>
</feature>
<dbReference type="HOGENOM" id="CLU_1469078_0_0_1"/>
<reference evidence="4" key="2">
    <citation type="submission" date="2015-01" db="EMBL/GenBank/DDBJ databases">
        <title>Evolutionary Origins and Diversification of the Mycorrhizal Mutualists.</title>
        <authorList>
            <consortium name="DOE Joint Genome Institute"/>
            <consortium name="Mycorrhizal Genomics Consortium"/>
            <person name="Kohler A."/>
            <person name="Kuo A."/>
            <person name="Nagy L.G."/>
            <person name="Floudas D."/>
            <person name="Copeland A."/>
            <person name="Barry K.W."/>
            <person name="Cichocki N."/>
            <person name="Veneault-Fourrey C."/>
            <person name="LaButti K."/>
            <person name="Lindquist E.A."/>
            <person name="Lipzen A."/>
            <person name="Lundell T."/>
            <person name="Morin E."/>
            <person name="Murat C."/>
            <person name="Riley R."/>
            <person name="Ohm R."/>
            <person name="Sun H."/>
            <person name="Tunlid A."/>
            <person name="Henrissat B."/>
            <person name="Grigoriev I.V."/>
            <person name="Hibbett D.S."/>
            <person name="Martin F."/>
        </authorList>
    </citation>
    <scope>NUCLEOTIDE SEQUENCE [LARGE SCALE GENOMIC DNA]</scope>
    <source>
        <strain evidence="4">MAFF 305830</strain>
    </source>
</reference>
<keyword evidence="2" id="KW-0732">Signal</keyword>
<evidence type="ECO:0000256" key="2">
    <source>
        <dbReference type="SAM" id="SignalP"/>
    </source>
</evidence>
<sequence length="184" mass="19738">MRFQAGSLVILFAAMALAAPVPYDSESTSLERRAFSREEEIIDLLRRADNAVLSQIHPEHGVSRGQSPARGSVKHHRASGPISPERSTSPSPRRALSLARSHQASSLVADKGESEGGAIQKLVARGNKKNQKKPKSRKKKGKGKKKGSPPPKQPSRSPSPSPGDEQEKNAKGYPTTGGLRLPAQ</sequence>
<name>A0A0C3B436_SERVB</name>
<organism evidence="3 4">
    <name type="scientific">Serendipita vermifera MAFF 305830</name>
    <dbReference type="NCBI Taxonomy" id="933852"/>
    <lineage>
        <taxon>Eukaryota</taxon>
        <taxon>Fungi</taxon>
        <taxon>Dikarya</taxon>
        <taxon>Basidiomycota</taxon>
        <taxon>Agaricomycotina</taxon>
        <taxon>Agaricomycetes</taxon>
        <taxon>Sebacinales</taxon>
        <taxon>Serendipitaceae</taxon>
        <taxon>Serendipita</taxon>
    </lineage>
</organism>
<feature type="compositionally biased region" description="Pro residues" evidence="1">
    <location>
        <begin position="148"/>
        <end position="161"/>
    </location>
</feature>
<feature type="compositionally biased region" description="Low complexity" evidence="1">
    <location>
        <begin position="81"/>
        <end position="94"/>
    </location>
</feature>
<gene>
    <name evidence="3" type="ORF">M408DRAFT_327082</name>
</gene>
<evidence type="ECO:0000256" key="1">
    <source>
        <dbReference type="SAM" id="MobiDB-lite"/>
    </source>
</evidence>
<dbReference type="EMBL" id="KN824281">
    <property type="protein sequence ID" value="KIM31575.1"/>
    <property type="molecule type" value="Genomic_DNA"/>
</dbReference>
<feature type="compositionally biased region" description="Basic residues" evidence="1">
    <location>
        <begin position="126"/>
        <end position="147"/>
    </location>
</feature>
<protein>
    <submittedName>
        <fullName evidence="3">Uncharacterized protein</fullName>
    </submittedName>
</protein>
<reference evidence="3 4" key="1">
    <citation type="submission" date="2014-04" db="EMBL/GenBank/DDBJ databases">
        <authorList>
            <consortium name="DOE Joint Genome Institute"/>
            <person name="Kuo A."/>
            <person name="Zuccaro A."/>
            <person name="Kohler A."/>
            <person name="Nagy L.G."/>
            <person name="Floudas D."/>
            <person name="Copeland A."/>
            <person name="Barry K.W."/>
            <person name="Cichocki N."/>
            <person name="Veneault-Fourrey C."/>
            <person name="LaButti K."/>
            <person name="Lindquist E.A."/>
            <person name="Lipzen A."/>
            <person name="Lundell T."/>
            <person name="Morin E."/>
            <person name="Murat C."/>
            <person name="Sun H."/>
            <person name="Tunlid A."/>
            <person name="Henrissat B."/>
            <person name="Grigoriev I.V."/>
            <person name="Hibbett D.S."/>
            <person name="Martin F."/>
            <person name="Nordberg H.P."/>
            <person name="Cantor M.N."/>
            <person name="Hua S.X."/>
        </authorList>
    </citation>
    <scope>NUCLEOTIDE SEQUENCE [LARGE SCALE GENOMIC DNA]</scope>
    <source>
        <strain evidence="3 4">MAFF 305830</strain>
    </source>
</reference>
<dbReference type="AlphaFoldDB" id="A0A0C3B436"/>
<accession>A0A0C3B436</accession>
<dbReference type="Proteomes" id="UP000054097">
    <property type="component" value="Unassembled WGS sequence"/>
</dbReference>